<feature type="compositionally biased region" description="Acidic residues" evidence="1">
    <location>
        <begin position="57"/>
        <end position="66"/>
    </location>
</feature>
<reference evidence="3" key="1">
    <citation type="submission" date="2022-11" db="UniProtKB">
        <authorList>
            <consortium name="WormBaseParasite"/>
        </authorList>
    </citation>
    <scope>IDENTIFICATION</scope>
</reference>
<protein>
    <submittedName>
        <fullName evidence="3">Uncharacterized protein</fullName>
    </submittedName>
</protein>
<dbReference type="Proteomes" id="UP000887563">
    <property type="component" value="Unplaced"/>
</dbReference>
<sequence>MKWLMLSRTDMGMCRTRPESQRKMKKKEKELKESKEKLKHARSIDKYGEPIPPEQPINEEEDVADE</sequence>
<name>A0A914NTU4_MELIC</name>
<evidence type="ECO:0000256" key="1">
    <source>
        <dbReference type="SAM" id="MobiDB-lite"/>
    </source>
</evidence>
<evidence type="ECO:0000313" key="3">
    <source>
        <dbReference type="WBParaSite" id="Minc3s10554g44164"/>
    </source>
</evidence>
<keyword evidence="2" id="KW-1185">Reference proteome</keyword>
<proteinExistence type="predicted"/>
<feature type="compositionally biased region" description="Basic and acidic residues" evidence="1">
    <location>
        <begin position="16"/>
        <end position="48"/>
    </location>
</feature>
<feature type="region of interest" description="Disordered" evidence="1">
    <location>
        <begin position="16"/>
        <end position="66"/>
    </location>
</feature>
<dbReference type="AlphaFoldDB" id="A0A914NTU4"/>
<organism evidence="2 3">
    <name type="scientific">Meloidogyne incognita</name>
    <name type="common">Southern root-knot nematode worm</name>
    <name type="synonym">Oxyuris incognita</name>
    <dbReference type="NCBI Taxonomy" id="6306"/>
    <lineage>
        <taxon>Eukaryota</taxon>
        <taxon>Metazoa</taxon>
        <taxon>Ecdysozoa</taxon>
        <taxon>Nematoda</taxon>
        <taxon>Chromadorea</taxon>
        <taxon>Rhabditida</taxon>
        <taxon>Tylenchina</taxon>
        <taxon>Tylenchomorpha</taxon>
        <taxon>Tylenchoidea</taxon>
        <taxon>Meloidogynidae</taxon>
        <taxon>Meloidogyninae</taxon>
        <taxon>Meloidogyne</taxon>
        <taxon>Meloidogyne incognita group</taxon>
    </lineage>
</organism>
<dbReference type="WBParaSite" id="Minc3s10554g44164">
    <property type="protein sequence ID" value="Minc3s10554g44164"/>
    <property type="gene ID" value="Minc3s10554g44164"/>
</dbReference>
<accession>A0A914NTU4</accession>
<evidence type="ECO:0000313" key="2">
    <source>
        <dbReference type="Proteomes" id="UP000887563"/>
    </source>
</evidence>